<reference evidence="1" key="1">
    <citation type="submission" date="2022-06" db="EMBL/GenBank/DDBJ databases">
        <title>Phylogenomic reconstructions and comparative analyses of Kickxellomycotina fungi.</title>
        <authorList>
            <person name="Reynolds N.K."/>
            <person name="Stajich J.E."/>
            <person name="Barry K."/>
            <person name="Grigoriev I.V."/>
            <person name="Crous P."/>
            <person name="Smith M.E."/>
        </authorList>
    </citation>
    <scope>NUCLEOTIDE SEQUENCE</scope>
    <source>
        <strain evidence="1">RSA 2271</strain>
    </source>
</reference>
<name>A0ACC1HQE2_9FUNG</name>
<proteinExistence type="predicted"/>
<evidence type="ECO:0000313" key="1">
    <source>
        <dbReference type="EMBL" id="KAJ1678452.1"/>
    </source>
</evidence>
<accession>A0ACC1HQE2</accession>
<keyword evidence="2" id="KW-1185">Reference proteome</keyword>
<comment type="caution">
    <text evidence="1">The sequence shown here is derived from an EMBL/GenBank/DDBJ whole genome shotgun (WGS) entry which is preliminary data.</text>
</comment>
<evidence type="ECO:0000313" key="2">
    <source>
        <dbReference type="Proteomes" id="UP001145114"/>
    </source>
</evidence>
<gene>
    <name evidence="1" type="ORF">EV182_004019</name>
</gene>
<dbReference type="Proteomes" id="UP001145114">
    <property type="component" value="Unassembled WGS sequence"/>
</dbReference>
<dbReference type="EMBL" id="JAMZIH010001155">
    <property type="protein sequence ID" value="KAJ1678452.1"/>
    <property type="molecule type" value="Genomic_DNA"/>
</dbReference>
<organism evidence="1 2">
    <name type="scientific">Spiromyces aspiralis</name>
    <dbReference type="NCBI Taxonomy" id="68401"/>
    <lineage>
        <taxon>Eukaryota</taxon>
        <taxon>Fungi</taxon>
        <taxon>Fungi incertae sedis</taxon>
        <taxon>Zoopagomycota</taxon>
        <taxon>Kickxellomycotina</taxon>
        <taxon>Kickxellomycetes</taxon>
        <taxon>Kickxellales</taxon>
        <taxon>Kickxellaceae</taxon>
        <taxon>Spiromyces</taxon>
    </lineage>
</organism>
<sequence length="423" mass="46184">MAAHKIARTRKSISCLEVPSQPQGEDTSDRESTDVIKVPGELVLAYSLHKYYPAKVIGRASYNRYKIMFLDGCKTTISRRRMFTMFDEGFYTCSLGDFEKLDSDSDSERSAGPDSQKGSSPRPVGMHPRLARLVAEFRPSLERIHQCKPEDYEAMSQVEPLMDRFFKLVGKEGHAADGSGRSGKDDGGDLAMDYSQRGQCTVEEYEHLFRVLMKWFPDPPFLWTLMQKSLWSTTEVSISSQSPHQNEEHGDAGGADLAAEACTSNPPSPARTVSTVVDDDDDGDDDDDKLAIDNTLNDVAVTQCAGSAGKYISMRDTDAGASSQASSAETIAADWQRECLDRAPRSAAASFNRTVLLLHLIKQLVSRADSTTIGEAGRGLVNASDGDLTGGKGKEKGDAGGDGDDDWVDKILTARLSRSMKKP</sequence>
<protein>
    <submittedName>
        <fullName evidence="1">Uncharacterized protein</fullName>
    </submittedName>
</protein>